<name>A0A6N6N7L5_9BACT</name>
<organism evidence="2 3">
    <name type="scientific">Pseudodesulfovibrio senegalensis</name>
    <dbReference type="NCBI Taxonomy" id="1721087"/>
    <lineage>
        <taxon>Bacteria</taxon>
        <taxon>Pseudomonadati</taxon>
        <taxon>Thermodesulfobacteriota</taxon>
        <taxon>Desulfovibrionia</taxon>
        <taxon>Desulfovibrionales</taxon>
        <taxon>Desulfovibrionaceae</taxon>
    </lineage>
</organism>
<evidence type="ECO:0000259" key="1">
    <source>
        <dbReference type="Pfam" id="PF10547"/>
    </source>
</evidence>
<feature type="domain" description="Antirepressor protein ant N-terminal" evidence="1">
    <location>
        <begin position="28"/>
        <end position="95"/>
    </location>
</feature>
<evidence type="ECO:0000313" key="2">
    <source>
        <dbReference type="EMBL" id="KAB1443067.1"/>
    </source>
</evidence>
<dbReference type="Pfam" id="PF10547">
    <property type="entry name" value="P22_AR_N"/>
    <property type="match status" value="1"/>
</dbReference>
<dbReference type="PRINTS" id="PR01994">
    <property type="entry name" value="ANTIREPRESSR"/>
</dbReference>
<accession>A0A6N6N7L5</accession>
<gene>
    <name evidence="2" type="ORF">F8A88_02040</name>
</gene>
<proteinExistence type="predicted"/>
<sequence>MLNTLFFMELFVPRTALWVLLRRYILPVKPRHMCDAMGIAWPRQYQKIKEDKVLGATVTEMGTVGNDGKTRKHTMLPLSMLSGWLFKINPKRVAPSPSTRHHSFLAPLT</sequence>
<dbReference type="EMBL" id="WAIE01000001">
    <property type="protein sequence ID" value="KAB1443067.1"/>
    <property type="molecule type" value="Genomic_DNA"/>
</dbReference>
<reference evidence="2 3" key="1">
    <citation type="journal article" date="2017" name="Int. J. Syst. Evol. Microbiol.">
        <title>Desulfovibrio senegalensis sp. nov., a mesophilic sulfate reducer isolated from marine sediment.</title>
        <authorList>
            <person name="Thioye A."/>
            <person name="Gam Z.B.A."/>
            <person name="Mbengue M."/>
            <person name="Cayol J.L."/>
            <person name="Joseph-Bartoli M."/>
            <person name="Toure-Kane C."/>
            <person name="Labat M."/>
        </authorList>
    </citation>
    <scope>NUCLEOTIDE SEQUENCE [LARGE SCALE GENOMIC DNA]</scope>
    <source>
        <strain evidence="2 3">DSM 101509</strain>
    </source>
</reference>
<keyword evidence="3" id="KW-1185">Reference proteome</keyword>
<dbReference type="InterPro" id="IPR018875">
    <property type="entry name" value="Antirepressor_Ant_N"/>
</dbReference>
<evidence type="ECO:0000313" key="3">
    <source>
        <dbReference type="Proteomes" id="UP000438699"/>
    </source>
</evidence>
<comment type="caution">
    <text evidence="2">The sequence shown here is derived from an EMBL/GenBank/DDBJ whole genome shotgun (WGS) entry which is preliminary data.</text>
</comment>
<dbReference type="Proteomes" id="UP000438699">
    <property type="component" value="Unassembled WGS sequence"/>
</dbReference>
<dbReference type="OrthoDB" id="5472243at2"/>
<dbReference type="AlphaFoldDB" id="A0A6N6N7L5"/>
<protein>
    <recommendedName>
        <fullName evidence="1">Antirepressor protein ant N-terminal domain-containing protein</fullName>
    </recommendedName>
</protein>